<dbReference type="InterPro" id="IPR036388">
    <property type="entry name" value="WH-like_DNA-bd_sf"/>
</dbReference>
<dbReference type="InterPro" id="IPR014710">
    <property type="entry name" value="RmlC-like_jellyroll"/>
</dbReference>
<dbReference type="CDD" id="cd00038">
    <property type="entry name" value="CAP_ED"/>
    <property type="match status" value="1"/>
</dbReference>
<dbReference type="PROSITE" id="PS50042">
    <property type="entry name" value="CNMP_BINDING_3"/>
    <property type="match status" value="1"/>
</dbReference>
<dbReference type="STRING" id="1353528.DT23_16055"/>
<dbReference type="Gene3D" id="1.10.10.10">
    <property type="entry name" value="Winged helix-like DNA-binding domain superfamily/Winged helix DNA-binding domain"/>
    <property type="match status" value="1"/>
</dbReference>
<dbReference type="AlphaFoldDB" id="A0A074JS65"/>
<evidence type="ECO:0000259" key="4">
    <source>
        <dbReference type="PROSITE" id="PS50042"/>
    </source>
</evidence>
<gene>
    <name evidence="6" type="ORF">DT23_16055</name>
</gene>
<dbReference type="SUPFAM" id="SSF51206">
    <property type="entry name" value="cAMP-binding domain-like"/>
    <property type="match status" value="1"/>
</dbReference>
<sequence length="243" mass="26921">MIAHSSPLHRKLGAFATLSEAELDALDTFQRRPRSFVAGDELLHEGQKGHCAWVLLDGWMCSCKILKGGSRQIVDFRIPGDFLGLRSLLFRSADHSIEAITSSRASEVKTTQLLQAFSTTPRLATAMLWAASSDEAIVAERLVSLGRRDAVERMAHFLLELGARLELVGLATKRGFDCPLTQYHLADALGLSAIHVNRVLRILREDGLLTFRTGRVTFDDFDKLVDLSGFHTDYLDNTGPMIV</sequence>
<keyword evidence="7" id="KW-1185">Reference proteome</keyword>
<dbReference type="InterPro" id="IPR000595">
    <property type="entry name" value="cNMP-bd_dom"/>
</dbReference>
<dbReference type="GO" id="GO:0003677">
    <property type="term" value="F:DNA binding"/>
    <property type="evidence" value="ECO:0007669"/>
    <property type="project" value="UniProtKB-KW"/>
</dbReference>
<dbReference type="RefSeq" id="WP_038131269.1">
    <property type="nucleotide sequence ID" value="NZ_AUNB01000032.1"/>
</dbReference>
<dbReference type="GO" id="GO:0006355">
    <property type="term" value="P:regulation of DNA-templated transcription"/>
    <property type="evidence" value="ECO:0007669"/>
    <property type="project" value="InterPro"/>
</dbReference>
<dbReference type="Gene3D" id="2.60.120.10">
    <property type="entry name" value="Jelly Rolls"/>
    <property type="match status" value="1"/>
</dbReference>
<evidence type="ECO:0000313" key="7">
    <source>
        <dbReference type="Proteomes" id="UP000027471"/>
    </source>
</evidence>
<dbReference type="SUPFAM" id="SSF46785">
    <property type="entry name" value="Winged helix' DNA-binding domain"/>
    <property type="match status" value="1"/>
</dbReference>
<organism evidence="6 7">
    <name type="scientific">Thioclava indica</name>
    <dbReference type="NCBI Taxonomy" id="1353528"/>
    <lineage>
        <taxon>Bacteria</taxon>
        <taxon>Pseudomonadati</taxon>
        <taxon>Pseudomonadota</taxon>
        <taxon>Alphaproteobacteria</taxon>
        <taxon>Rhodobacterales</taxon>
        <taxon>Paracoccaceae</taxon>
        <taxon>Thioclava</taxon>
    </lineage>
</organism>
<evidence type="ECO:0000256" key="3">
    <source>
        <dbReference type="ARBA" id="ARBA00023163"/>
    </source>
</evidence>
<keyword evidence="2" id="KW-0238">DNA-binding</keyword>
<comment type="caution">
    <text evidence="6">The sequence shown here is derived from an EMBL/GenBank/DDBJ whole genome shotgun (WGS) entry which is preliminary data.</text>
</comment>
<dbReference type="EMBL" id="AUNB01000032">
    <property type="protein sequence ID" value="KEO58735.1"/>
    <property type="molecule type" value="Genomic_DNA"/>
</dbReference>
<dbReference type="Pfam" id="PF00027">
    <property type="entry name" value="cNMP_binding"/>
    <property type="match status" value="1"/>
</dbReference>
<dbReference type="PROSITE" id="PS51063">
    <property type="entry name" value="HTH_CRP_2"/>
    <property type="match status" value="1"/>
</dbReference>
<dbReference type="eggNOG" id="COG0664">
    <property type="taxonomic scope" value="Bacteria"/>
</dbReference>
<evidence type="ECO:0000256" key="1">
    <source>
        <dbReference type="ARBA" id="ARBA00023015"/>
    </source>
</evidence>
<evidence type="ECO:0008006" key="8">
    <source>
        <dbReference type="Google" id="ProtNLM"/>
    </source>
</evidence>
<evidence type="ECO:0000256" key="2">
    <source>
        <dbReference type="ARBA" id="ARBA00023125"/>
    </source>
</evidence>
<evidence type="ECO:0000313" key="6">
    <source>
        <dbReference type="EMBL" id="KEO58735.1"/>
    </source>
</evidence>
<dbReference type="SMART" id="SM00100">
    <property type="entry name" value="cNMP"/>
    <property type="match status" value="1"/>
</dbReference>
<accession>A0A074JS65</accession>
<name>A0A074JS65_9RHOB</name>
<dbReference type="Pfam" id="PF13545">
    <property type="entry name" value="HTH_Crp_2"/>
    <property type="match status" value="1"/>
</dbReference>
<keyword evidence="1" id="KW-0805">Transcription regulation</keyword>
<feature type="domain" description="HTH crp-type" evidence="5">
    <location>
        <begin position="148"/>
        <end position="222"/>
    </location>
</feature>
<dbReference type="InterPro" id="IPR036390">
    <property type="entry name" value="WH_DNA-bd_sf"/>
</dbReference>
<protein>
    <recommendedName>
        <fullName evidence="8">HTH crp-type domain-containing protein</fullName>
    </recommendedName>
</protein>
<proteinExistence type="predicted"/>
<dbReference type="OrthoDB" id="7584044at2"/>
<evidence type="ECO:0000259" key="5">
    <source>
        <dbReference type="PROSITE" id="PS51063"/>
    </source>
</evidence>
<keyword evidence="3" id="KW-0804">Transcription</keyword>
<reference evidence="6 7" key="1">
    <citation type="journal article" date="2015" name="Antonie Van Leeuwenhoek">
        <title>Thioclava indica sp. nov., isolated from surface seawater of the Indian Ocean.</title>
        <authorList>
            <person name="Liu Y."/>
            <person name="Lai Q."/>
            <person name="Du J."/>
            <person name="Xu H."/>
            <person name="Jiang L."/>
            <person name="Shao Z."/>
        </authorList>
    </citation>
    <scope>NUCLEOTIDE SEQUENCE [LARGE SCALE GENOMIC DNA]</scope>
    <source>
        <strain evidence="6 7">DT23-4</strain>
    </source>
</reference>
<dbReference type="InterPro" id="IPR012318">
    <property type="entry name" value="HTH_CRP"/>
</dbReference>
<feature type="domain" description="Cyclic nucleotide-binding" evidence="4">
    <location>
        <begin position="14"/>
        <end position="111"/>
    </location>
</feature>
<dbReference type="Proteomes" id="UP000027471">
    <property type="component" value="Unassembled WGS sequence"/>
</dbReference>
<dbReference type="InterPro" id="IPR018490">
    <property type="entry name" value="cNMP-bd_dom_sf"/>
</dbReference>